<organism evidence="3 4">
    <name type="scientific">Candidatus Viridilinea halotolerans</name>
    <dbReference type="NCBI Taxonomy" id="2491704"/>
    <lineage>
        <taxon>Bacteria</taxon>
        <taxon>Bacillati</taxon>
        <taxon>Chloroflexota</taxon>
        <taxon>Chloroflexia</taxon>
        <taxon>Chloroflexales</taxon>
        <taxon>Chloroflexineae</taxon>
        <taxon>Oscillochloridaceae</taxon>
        <taxon>Candidatus Viridilinea</taxon>
    </lineage>
</organism>
<accession>A0A426UA19</accession>
<dbReference type="AlphaFoldDB" id="A0A426UA19"/>
<dbReference type="Pfam" id="PF20028">
    <property type="entry name" value="VMAP-C"/>
    <property type="match status" value="1"/>
</dbReference>
<proteinExistence type="predicted"/>
<evidence type="ECO:0000313" key="3">
    <source>
        <dbReference type="EMBL" id="RRR77320.1"/>
    </source>
</evidence>
<feature type="domain" description="CHAT" evidence="1">
    <location>
        <begin position="59"/>
        <end position="346"/>
    </location>
</feature>
<dbReference type="InterPro" id="IPR024983">
    <property type="entry name" value="CHAT_dom"/>
</dbReference>
<comment type="caution">
    <text evidence="3">The sequence shown here is derived from an EMBL/GenBank/DDBJ whole genome shotgun (WGS) entry which is preliminary data.</text>
</comment>
<dbReference type="Pfam" id="PF12770">
    <property type="entry name" value="CHAT"/>
    <property type="match status" value="1"/>
</dbReference>
<reference evidence="3 4" key="1">
    <citation type="submission" date="2018-12" db="EMBL/GenBank/DDBJ databases">
        <title>Genome Sequence of Candidatus Viridilinea halotolerans isolated from saline sulfide-rich spring.</title>
        <authorList>
            <person name="Grouzdev D.S."/>
            <person name="Burganskaya E.I."/>
            <person name="Krutkina M.S."/>
            <person name="Sukhacheva M.V."/>
            <person name="Gorlenko V.M."/>
        </authorList>
    </citation>
    <scope>NUCLEOTIDE SEQUENCE [LARGE SCALE GENOMIC DNA]</scope>
    <source>
        <strain evidence="3">Chok-6</strain>
    </source>
</reference>
<evidence type="ECO:0000259" key="2">
    <source>
        <dbReference type="Pfam" id="PF20028"/>
    </source>
</evidence>
<evidence type="ECO:0000313" key="4">
    <source>
        <dbReference type="Proteomes" id="UP000280307"/>
    </source>
</evidence>
<protein>
    <submittedName>
        <fullName evidence="3">CHAT domain-containing protein</fullName>
    </submittedName>
</protein>
<feature type="domain" description="vWA-MoxR associated protein C-terminal" evidence="2">
    <location>
        <begin position="612"/>
        <end position="837"/>
    </location>
</feature>
<name>A0A426UA19_9CHLR</name>
<sequence length="852" mass="95960">MNSIEVRLQLRPKGDDVYTLELTCDGLISGIPVGVRNARCELTFAKACLLELSNDSAAYGRELAEQLFADESLREIFTAAYEQAGQGGVFRLWLDLPDDDDGLQQVIWERIQHPRSLYPICTDQRVLIARCGAMSTRDEHDLPPRPSLGVLGLIANPVDLGAYGCAIIDSAAEQERFCEALTSADATIRPTLLVSGGAARPTWKVLKEQLLARAYDILYIACHGVVRNDENQSYLILEDEQGQSAFVPSAEIAHFIGHGLPPSHRPALVFLASCYSAGDGYAKASLFLGPQLVRVGVPAVVGFQHAVSLQTVSEAISVFFTQLFDHGQVGLALTATRAVLRSYDGDWHALDEWWKPTLFLSQRNDRLWRKLPGFEGLHRALSEYFKHFLHRLRIQPREPELNLLAQSIACCGGFQAQPVEALRALRSSADGLSQLIKMLYDHDAGSPQFAQLEQVLSEMPGLERTVPWSDTFALLTLLQQIAQQGVNLDEEMRRFYYHRIQDKKLNSDERGIAMQWRAIDELGRRGGNPPPLVALVQHLAGLPELSRMQPDLRAWLRTTAESLGHPPDTYERVAAPEHGAAVGCQRLLLVLKSTGTPQDEAWEADVHFTPDDREWWPKFALLQGNSRQELAAKIEHMINHNAELTNRFDLQRDIYLEIALPDHWLFWPIDMLQLTLRDEPEPLGSLYPCVVRSASRLLAYRPQTWRDWRRRWGQWSQAGDLTPEDYLPVHQPRDCQLEHLQRQLVKNRQIGCIIGSVLLAEEQHEPLARKLMAYGVPVMLWYRGPHQTELPAAESLKDELGSDRDLPTRTFELRCLAHAEHPAPALGNHLTLLWDNPDSLPKTYKPALSALE</sequence>
<dbReference type="EMBL" id="RSAS01000069">
    <property type="protein sequence ID" value="RRR77320.1"/>
    <property type="molecule type" value="Genomic_DNA"/>
</dbReference>
<dbReference type="InterPro" id="IPR045450">
    <property type="entry name" value="VMAP_C"/>
</dbReference>
<gene>
    <name evidence="3" type="ORF">EI684_01630</name>
</gene>
<dbReference type="Proteomes" id="UP000280307">
    <property type="component" value="Unassembled WGS sequence"/>
</dbReference>
<evidence type="ECO:0000259" key="1">
    <source>
        <dbReference type="Pfam" id="PF12770"/>
    </source>
</evidence>